<evidence type="ECO:0000256" key="2">
    <source>
        <dbReference type="SAM" id="SignalP"/>
    </source>
</evidence>
<gene>
    <name evidence="3" type="ORF">R9Z33_04445</name>
</gene>
<name>A0ABZ0PLD6_9PROT</name>
<dbReference type="Gene3D" id="3.40.190.10">
    <property type="entry name" value="Periplasmic binding protein-like II"/>
    <property type="match status" value="1"/>
</dbReference>
<dbReference type="PIRSF" id="PIRSF017082">
    <property type="entry name" value="YflP"/>
    <property type="match status" value="1"/>
</dbReference>
<dbReference type="SUPFAM" id="SSF53850">
    <property type="entry name" value="Periplasmic binding protein-like II"/>
    <property type="match status" value="1"/>
</dbReference>
<dbReference type="RefSeq" id="WP_318650099.1">
    <property type="nucleotide sequence ID" value="NZ_CP137852.1"/>
</dbReference>
<proteinExistence type="inferred from homology"/>
<dbReference type="EMBL" id="CP137852">
    <property type="protein sequence ID" value="WPB86123.1"/>
    <property type="molecule type" value="Genomic_DNA"/>
</dbReference>
<dbReference type="CDD" id="cd07012">
    <property type="entry name" value="PBP2_Bug_TTT"/>
    <property type="match status" value="1"/>
</dbReference>
<keyword evidence="4" id="KW-1185">Reference proteome</keyword>
<reference evidence="3 4" key="1">
    <citation type="submission" date="2023-11" db="EMBL/GenBank/DDBJ databases">
        <title>Arctic aerobic anoxygenic photoheterotroph Sediminicoccus rosea KRV36 adapts its photosynthesis to long days of polar summer.</title>
        <authorList>
            <person name="Tomasch J."/>
            <person name="Kopejtka K."/>
            <person name="Bily T."/>
            <person name="Gardiner A.T."/>
            <person name="Gardian Z."/>
            <person name="Shivaramu S."/>
            <person name="Koblizek M."/>
            <person name="Engelhardt F."/>
            <person name="Kaftan D."/>
        </authorList>
    </citation>
    <scope>NUCLEOTIDE SEQUENCE [LARGE SCALE GENOMIC DNA]</scope>
    <source>
        <strain evidence="3 4">R-30</strain>
    </source>
</reference>
<dbReference type="Gene3D" id="3.40.190.150">
    <property type="entry name" value="Bordetella uptake gene, domain 1"/>
    <property type="match status" value="1"/>
</dbReference>
<comment type="similarity">
    <text evidence="1">Belongs to the UPF0065 (bug) family.</text>
</comment>
<dbReference type="PANTHER" id="PTHR42928">
    <property type="entry name" value="TRICARBOXYLATE-BINDING PROTEIN"/>
    <property type="match status" value="1"/>
</dbReference>
<accession>A0ABZ0PLD6</accession>
<dbReference type="PANTHER" id="PTHR42928:SF5">
    <property type="entry name" value="BLR1237 PROTEIN"/>
    <property type="match status" value="1"/>
</dbReference>
<sequence>MRRRSLLATPLLAAPLLAAPRLARAQEGWPTRPVTMIVPWAPGGSNDVTARLFSPQFEARLGQPFLVDNRPGGGGSVGMGAAMRARPDGQTLFVSSASNHVFHPLVSGEMNYDVREAFHGMAMWVDVPNVVAVHPSLPVRNVPELIAHIRGMRGGMSFGSSGVGSSNHLAGELFRMRTGLDMTHVPYRGGGPVLSDLIAGTIQLAFMNLPTVIPPAEAGRVRVIAVCTAERVALRPDLPTVSEGGVPDYAVRSWTGLFAPRGTPPQIVERMSAVSKEVMEAPAMQGRLRDLGSESIWMDAPTTDRFVREEYARWAPIIRAAGIKIE</sequence>
<evidence type="ECO:0000313" key="3">
    <source>
        <dbReference type="EMBL" id="WPB86123.1"/>
    </source>
</evidence>
<dbReference type="Pfam" id="PF03401">
    <property type="entry name" value="TctC"/>
    <property type="match status" value="1"/>
</dbReference>
<keyword evidence="2" id="KW-0732">Signal</keyword>
<dbReference type="Proteomes" id="UP001305521">
    <property type="component" value="Chromosome"/>
</dbReference>
<feature type="chain" id="PRO_5045388002" evidence="2">
    <location>
        <begin position="26"/>
        <end position="326"/>
    </location>
</feature>
<dbReference type="InterPro" id="IPR042100">
    <property type="entry name" value="Bug_dom1"/>
</dbReference>
<evidence type="ECO:0000313" key="4">
    <source>
        <dbReference type="Proteomes" id="UP001305521"/>
    </source>
</evidence>
<dbReference type="InterPro" id="IPR005064">
    <property type="entry name" value="BUG"/>
</dbReference>
<feature type="signal peptide" evidence="2">
    <location>
        <begin position="1"/>
        <end position="25"/>
    </location>
</feature>
<organism evidence="3 4">
    <name type="scientific">Sediminicoccus rosea</name>
    <dbReference type="NCBI Taxonomy" id="1225128"/>
    <lineage>
        <taxon>Bacteria</taxon>
        <taxon>Pseudomonadati</taxon>
        <taxon>Pseudomonadota</taxon>
        <taxon>Alphaproteobacteria</taxon>
        <taxon>Acetobacterales</taxon>
        <taxon>Roseomonadaceae</taxon>
        <taxon>Sediminicoccus</taxon>
    </lineage>
</organism>
<evidence type="ECO:0000256" key="1">
    <source>
        <dbReference type="ARBA" id="ARBA00006987"/>
    </source>
</evidence>
<protein>
    <submittedName>
        <fullName evidence="3">Tripartite tricarboxylate transporter substrate binding protein</fullName>
    </submittedName>
</protein>